<dbReference type="GO" id="GO:0005886">
    <property type="term" value="C:plasma membrane"/>
    <property type="evidence" value="ECO:0007669"/>
    <property type="project" value="TreeGrafter"/>
</dbReference>
<comment type="caution">
    <text evidence="2">The sequence shown here is derived from an EMBL/GenBank/DDBJ whole genome shotgun (WGS) entry which is preliminary data.</text>
</comment>
<dbReference type="AlphaFoldDB" id="A0A545TU21"/>
<dbReference type="Pfam" id="PF22688">
    <property type="entry name" value="Hda_lid"/>
    <property type="match status" value="1"/>
</dbReference>
<proteinExistence type="predicted"/>
<evidence type="ECO:0000313" key="3">
    <source>
        <dbReference type="Proteomes" id="UP000315252"/>
    </source>
</evidence>
<dbReference type="InterPro" id="IPR027417">
    <property type="entry name" value="P-loop_NTPase"/>
</dbReference>
<organism evidence="2 3">
    <name type="scientific">Denitrobaculum tricleocarpae</name>
    <dbReference type="NCBI Taxonomy" id="2591009"/>
    <lineage>
        <taxon>Bacteria</taxon>
        <taxon>Pseudomonadati</taxon>
        <taxon>Pseudomonadota</taxon>
        <taxon>Alphaproteobacteria</taxon>
        <taxon>Rhodospirillales</taxon>
        <taxon>Rhodospirillaceae</taxon>
        <taxon>Denitrobaculum</taxon>
    </lineage>
</organism>
<dbReference type="GO" id="GO:0003688">
    <property type="term" value="F:DNA replication origin binding"/>
    <property type="evidence" value="ECO:0007669"/>
    <property type="project" value="TreeGrafter"/>
</dbReference>
<dbReference type="GO" id="GO:0006270">
    <property type="term" value="P:DNA replication initiation"/>
    <property type="evidence" value="ECO:0007669"/>
    <property type="project" value="TreeGrafter"/>
</dbReference>
<dbReference type="InterPro" id="IPR055199">
    <property type="entry name" value="Hda_lid"/>
</dbReference>
<dbReference type="PANTHER" id="PTHR30050">
    <property type="entry name" value="CHROMOSOMAL REPLICATION INITIATOR PROTEIN DNAA"/>
    <property type="match status" value="1"/>
</dbReference>
<evidence type="ECO:0000313" key="2">
    <source>
        <dbReference type="EMBL" id="TQV80661.1"/>
    </source>
</evidence>
<dbReference type="SUPFAM" id="SSF52540">
    <property type="entry name" value="P-loop containing nucleoside triphosphate hydrolases"/>
    <property type="match status" value="1"/>
</dbReference>
<dbReference type="RefSeq" id="WP_142896375.1">
    <property type="nucleotide sequence ID" value="NZ_ML660054.1"/>
</dbReference>
<accession>A0A545TU21</accession>
<reference evidence="2 3" key="1">
    <citation type="submission" date="2019-06" db="EMBL/GenBank/DDBJ databases">
        <title>Whole genome sequence for Rhodospirillaceae sp. R148.</title>
        <authorList>
            <person name="Wang G."/>
        </authorList>
    </citation>
    <scope>NUCLEOTIDE SEQUENCE [LARGE SCALE GENOMIC DNA]</scope>
    <source>
        <strain evidence="2 3">R148</strain>
    </source>
</reference>
<protein>
    <submittedName>
        <fullName evidence="2">DNA replication protein</fullName>
    </submittedName>
</protein>
<dbReference type="Gene3D" id="3.40.50.300">
    <property type="entry name" value="P-loop containing nucleotide triphosphate hydrolases"/>
    <property type="match status" value="1"/>
</dbReference>
<dbReference type="OrthoDB" id="7390113at2"/>
<dbReference type="Gene3D" id="1.10.8.60">
    <property type="match status" value="1"/>
</dbReference>
<dbReference type="PANTHER" id="PTHR30050:SF5">
    <property type="entry name" value="DNAA REGULATORY INACTIVATOR HDA"/>
    <property type="match status" value="1"/>
</dbReference>
<gene>
    <name evidence="2" type="ORF">FKG95_10900</name>
</gene>
<sequence length="233" mass="25821">MSRPAQIPLDLGHRPALGREDFLVMPSNELAVGVIDNWPQWQAFAIALCGPPGSGKSHLCQVWRASSGAVEVDAQSLAQHEPPELIGDATCCVVDGVEEALATSAELQRRLFHLYNMMRERDGYLLVSGREAPARWRCGLADLRSRLSTLPVFELGAPDDLLIEAVLVKMFADRQLKVSPEVLRYILPRMERSFACARALVTAIDASSLEQRRDITIPLVRDVLESDRLSPRP</sequence>
<dbReference type="EMBL" id="VHSH01000003">
    <property type="protein sequence ID" value="TQV80661.1"/>
    <property type="molecule type" value="Genomic_DNA"/>
</dbReference>
<evidence type="ECO:0000259" key="1">
    <source>
        <dbReference type="Pfam" id="PF22688"/>
    </source>
</evidence>
<feature type="domain" description="Hda lid" evidence="1">
    <location>
        <begin position="167"/>
        <end position="224"/>
    </location>
</feature>
<dbReference type="Proteomes" id="UP000315252">
    <property type="component" value="Unassembled WGS sequence"/>
</dbReference>
<name>A0A545TU21_9PROT</name>
<keyword evidence="3" id="KW-1185">Reference proteome</keyword>